<dbReference type="InterPro" id="IPR036736">
    <property type="entry name" value="ACP-like_sf"/>
</dbReference>
<reference evidence="5 6" key="1">
    <citation type="journal article" date="2009" name="Infect. Immun.">
        <title>Comparative genomics reveal extensive transposon-mediated genomic plasticity and diversity among potential effector proteins within the genus Coxiella.</title>
        <authorList>
            <person name="Beare P.A."/>
            <person name="Unsworth N."/>
            <person name="Andoh M."/>
            <person name="Voth D.E."/>
            <person name="Omsland A."/>
            <person name="Gilk S.D."/>
            <person name="Williams K.P."/>
            <person name="Sobral B.W."/>
            <person name="Kupko J.J.III."/>
            <person name="Porcella S.F."/>
            <person name="Samuel J.E."/>
            <person name="Heinzen R.A."/>
        </authorList>
    </citation>
    <scope>NUCLEOTIDE SEQUENCE [LARGE SCALE GENOMIC DNA]</scope>
    <source>
        <strain evidence="5 6">Dugway 5J108-111</strain>
    </source>
</reference>
<name>B5XHJ7_COXBN</name>
<keyword evidence="5" id="KW-0378">Hydrolase</keyword>
<dbReference type="KEGG" id="cbd:CBUD_1932b"/>
<dbReference type="InterPro" id="IPR006162">
    <property type="entry name" value="Ppantetheine_attach_site"/>
</dbReference>
<dbReference type="SUPFAM" id="SSF53474">
    <property type="entry name" value="alpha/beta-Hydrolases"/>
    <property type="match status" value="1"/>
</dbReference>
<evidence type="ECO:0000256" key="3">
    <source>
        <dbReference type="ARBA" id="ARBA00022553"/>
    </source>
</evidence>
<dbReference type="InterPro" id="IPR009081">
    <property type="entry name" value="PP-bd_ACP"/>
</dbReference>
<dbReference type="InterPro" id="IPR012223">
    <property type="entry name" value="TEII"/>
</dbReference>
<dbReference type="PANTHER" id="PTHR11487:SF0">
    <property type="entry name" value="S-ACYL FATTY ACID SYNTHASE THIOESTERASE, MEDIUM CHAIN"/>
    <property type="match status" value="1"/>
</dbReference>
<dbReference type="SUPFAM" id="SSF47336">
    <property type="entry name" value="ACP-like"/>
    <property type="match status" value="1"/>
</dbReference>
<dbReference type="InterPro" id="IPR029058">
    <property type="entry name" value="AB_hydrolase_fold"/>
</dbReference>
<sequence length="481" mass="54582">MKNTTANEVLKTLIEKLKTKSLTPTTYYELLNAIGDLYVQGHDIDWDAFYQSESHQLIMLLNYSFLKKTHWCDTNKIQSSPPQPLPGEKIQLSELEVKPPQIENAPSVPDKPEILSPKMKEDNLRQNTNEPVNEAIRKIIAETLFIDSNLIHDTEFFQDLGIDSILGVEIAQKIQKKFNIELNAATLYTYSTVSQLANFIVQQANIPSTSDEQKEVMQIQAQDQALSISISPWFRTTLLSRPDIDLFCFHCAGGGPALFNGWRVLLPKNIGLHLIELPGREKRIGEPLETNAQKLVENIGNEIIGAKLKRYIFFSHSLGALLAFYVAKYLQQKKVNLPEIIFLSSCPSPENDIGLLKDFKKNSLSDQTLLEKLDELGVNGIPSEIRYNSDALKIYLNILRADMDLEFNTPWFEQLLATDRLSSTFVIMAGENDRFISLKEMESWKEYTSGSFFKKSFPGNHFYLTVDKAAVCDFIANMIVT</sequence>
<dbReference type="GO" id="GO:0008610">
    <property type="term" value="P:lipid biosynthetic process"/>
    <property type="evidence" value="ECO:0007669"/>
    <property type="project" value="TreeGrafter"/>
</dbReference>
<dbReference type="Pfam" id="PF00550">
    <property type="entry name" value="PP-binding"/>
    <property type="match status" value="1"/>
</dbReference>
<dbReference type="SMART" id="SM01294">
    <property type="entry name" value="PKS_PP_betabranch"/>
    <property type="match status" value="1"/>
</dbReference>
<organism evidence="5 6">
    <name type="scientific">Coxiella burnetii (strain Dugway 5J108-111)</name>
    <dbReference type="NCBI Taxonomy" id="434922"/>
    <lineage>
        <taxon>Bacteria</taxon>
        <taxon>Pseudomonadati</taxon>
        <taxon>Pseudomonadota</taxon>
        <taxon>Gammaproteobacteria</taxon>
        <taxon>Legionellales</taxon>
        <taxon>Coxiellaceae</taxon>
        <taxon>Coxiella</taxon>
    </lineage>
</organism>
<protein>
    <submittedName>
        <fullName evidence="5">Thioesterase</fullName>
        <ecNumber evidence="5">3.1.2.-</ecNumber>
    </submittedName>
</protein>
<dbReference type="Pfam" id="PF00975">
    <property type="entry name" value="Thioesterase"/>
    <property type="match status" value="1"/>
</dbReference>
<keyword evidence="2" id="KW-0596">Phosphopantetheine</keyword>
<dbReference type="EMBL" id="CP000733">
    <property type="protein sequence ID" value="ACI23217.1"/>
    <property type="molecule type" value="Genomic_DNA"/>
</dbReference>
<evidence type="ECO:0000313" key="6">
    <source>
        <dbReference type="Proteomes" id="UP000008555"/>
    </source>
</evidence>
<dbReference type="PANTHER" id="PTHR11487">
    <property type="entry name" value="THIOESTERASE"/>
    <property type="match status" value="1"/>
</dbReference>
<dbReference type="Gene3D" id="1.10.1200.10">
    <property type="entry name" value="ACP-like"/>
    <property type="match status" value="1"/>
</dbReference>
<dbReference type="PROSITE" id="PS00012">
    <property type="entry name" value="PHOSPHOPANTETHEINE"/>
    <property type="match status" value="1"/>
</dbReference>
<dbReference type="InterPro" id="IPR001031">
    <property type="entry name" value="Thioesterase"/>
</dbReference>
<evidence type="ECO:0000256" key="1">
    <source>
        <dbReference type="ARBA" id="ARBA00007169"/>
    </source>
</evidence>
<dbReference type="GO" id="GO:0016787">
    <property type="term" value="F:hydrolase activity"/>
    <property type="evidence" value="ECO:0007669"/>
    <property type="project" value="UniProtKB-KW"/>
</dbReference>
<dbReference type="InterPro" id="IPR020806">
    <property type="entry name" value="PKS_PP-bd"/>
</dbReference>
<accession>B5XHJ7</accession>
<proteinExistence type="inferred from homology"/>
<keyword evidence="3" id="KW-0597">Phosphoprotein</keyword>
<evidence type="ECO:0000256" key="2">
    <source>
        <dbReference type="ARBA" id="ARBA00022450"/>
    </source>
</evidence>
<dbReference type="AlphaFoldDB" id="B5XHJ7"/>
<dbReference type="RefSeq" id="WP_011997329.1">
    <property type="nucleotide sequence ID" value="NC_009727.1"/>
</dbReference>
<dbReference type="Gene3D" id="3.30.70.3290">
    <property type="match status" value="1"/>
</dbReference>
<evidence type="ECO:0000259" key="4">
    <source>
        <dbReference type="PROSITE" id="PS50075"/>
    </source>
</evidence>
<gene>
    <name evidence="5" type="ORF">CBUD_1932b</name>
</gene>
<dbReference type="GO" id="GO:0031177">
    <property type="term" value="F:phosphopantetheine binding"/>
    <property type="evidence" value="ECO:0007669"/>
    <property type="project" value="InterPro"/>
</dbReference>
<evidence type="ECO:0000313" key="5">
    <source>
        <dbReference type="EMBL" id="ACI23217.1"/>
    </source>
</evidence>
<comment type="similarity">
    <text evidence="1">Belongs to the thioesterase family.</text>
</comment>
<dbReference type="HOGENOM" id="CLU_567082_0_0_6"/>
<dbReference type="EC" id="3.1.2.-" evidence="5"/>
<dbReference type="Proteomes" id="UP000008555">
    <property type="component" value="Chromosome"/>
</dbReference>
<feature type="domain" description="Carrier" evidence="4">
    <location>
        <begin position="130"/>
        <end position="204"/>
    </location>
</feature>
<dbReference type="PROSITE" id="PS50075">
    <property type="entry name" value="CARRIER"/>
    <property type="match status" value="1"/>
</dbReference>
<dbReference type="SMART" id="SM00823">
    <property type="entry name" value="PKS_PP"/>
    <property type="match status" value="1"/>
</dbReference>
<dbReference type="Gene3D" id="3.40.50.1820">
    <property type="entry name" value="alpha/beta hydrolase"/>
    <property type="match status" value="1"/>
</dbReference>